<dbReference type="EMBL" id="JAAKZZ010000228">
    <property type="protein sequence ID" value="NGO70760.1"/>
    <property type="molecule type" value="Genomic_DNA"/>
</dbReference>
<protein>
    <submittedName>
        <fullName evidence="2">FkbM family methyltransferase</fullName>
    </submittedName>
</protein>
<dbReference type="PANTHER" id="PTHR34203">
    <property type="entry name" value="METHYLTRANSFERASE, FKBM FAMILY PROTEIN"/>
    <property type="match status" value="1"/>
</dbReference>
<keyword evidence="2" id="KW-0489">Methyltransferase</keyword>
<dbReference type="Gene3D" id="3.40.50.150">
    <property type="entry name" value="Vaccinia Virus protein VP39"/>
    <property type="match status" value="1"/>
</dbReference>
<dbReference type="SUPFAM" id="SSF53335">
    <property type="entry name" value="S-adenosyl-L-methionine-dependent methyltransferases"/>
    <property type="match status" value="1"/>
</dbReference>
<dbReference type="PANTHER" id="PTHR34203:SF15">
    <property type="entry name" value="SLL1173 PROTEIN"/>
    <property type="match status" value="1"/>
</dbReference>
<dbReference type="InterPro" id="IPR029063">
    <property type="entry name" value="SAM-dependent_MTases_sf"/>
</dbReference>
<evidence type="ECO:0000259" key="1">
    <source>
        <dbReference type="Pfam" id="PF05050"/>
    </source>
</evidence>
<dbReference type="InterPro" id="IPR052514">
    <property type="entry name" value="SAM-dependent_MTase"/>
</dbReference>
<dbReference type="InterPro" id="IPR006342">
    <property type="entry name" value="FkbM_mtfrase"/>
</dbReference>
<accession>A0A6G4X1J6</accession>
<dbReference type="Pfam" id="PF05050">
    <property type="entry name" value="Methyltransf_21"/>
    <property type="match status" value="1"/>
</dbReference>
<sequence length="311" mass="34644">MGLDYLRTDTDRTQNVSLGRIAVRETLGCLTNLALGARYGQGVNKLSLPYWMLRAHIGAARTPLDSEHQRVMTLETPRGPAHVCVRENQSDLLILWQVFLQRFYELDCMYACAPVDRLDTVIDLGGNTGLSAAYLAARYRPSTLVVAEPIPENLAVLRRNAALSDTPWTIVPNALAGERGRLAFAVSGMWCNCTSVDAVADLRRSRPYRLENTMERPSITVDAITMDDLLEQNGIEHVDLLKVDTEGGEADTFARPQPWMAKVDRIVVEIHDKYIDGAVVRRTLAEAGFRQIPARRAEPDSPNPLELYARA</sequence>
<dbReference type="NCBIfam" id="TIGR01444">
    <property type="entry name" value="fkbM_fam"/>
    <property type="match status" value="1"/>
</dbReference>
<proteinExistence type="predicted"/>
<reference evidence="2 3" key="1">
    <citation type="submission" date="2020-02" db="EMBL/GenBank/DDBJ databases">
        <title>Whole-genome analyses of novel actinobacteria.</title>
        <authorList>
            <person name="Sahin N."/>
            <person name="Tatar D."/>
        </authorList>
    </citation>
    <scope>NUCLEOTIDE SEQUENCE [LARGE SCALE GENOMIC DNA]</scope>
    <source>
        <strain evidence="2 3">SB3404</strain>
    </source>
</reference>
<organism evidence="2 3">
    <name type="scientific">Streptomyces boncukensis</name>
    <dbReference type="NCBI Taxonomy" id="2711219"/>
    <lineage>
        <taxon>Bacteria</taxon>
        <taxon>Bacillati</taxon>
        <taxon>Actinomycetota</taxon>
        <taxon>Actinomycetes</taxon>
        <taxon>Kitasatosporales</taxon>
        <taxon>Streptomycetaceae</taxon>
        <taxon>Streptomyces</taxon>
    </lineage>
</organism>
<dbReference type="GO" id="GO:0032259">
    <property type="term" value="P:methylation"/>
    <property type="evidence" value="ECO:0007669"/>
    <property type="project" value="UniProtKB-KW"/>
</dbReference>
<comment type="caution">
    <text evidence="2">The sequence shown here is derived from an EMBL/GenBank/DDBJ whole genome shotgun (WGS) entry which is preliminary data.</text>
</comment>
<dbReference type="AlphaFoldDB" id="A0A6G4X1J6"/>
<keyword evidence="2" id="KW-0808">Transferase</keyword>
<gene>
    <name evidence="2" type="ORF">G5C65_20870</name>
</gene>
<evidence type="ECO:0000313" key="3">
    <source>
        <dbReference type="Proteomes" id="UP000477722"/>
    </source>
</evidence>
<keyword evidence="3" id="KW-1185">Reference proteome</keyword>
<dbReference type="Proteomes" id="UP000477722">
    <property type="component" value="Unassembled WGS sequence"/>
</dbReference>
<evidence type="ECO:0000313" key="2">
    <source>
        <dbReference type="EMBL" id="NGO70760.1"/>
    </source>
</evidence>
<dbReference type="GO" id="GO:0008168">
    <property type="term" value="F:methyltransferase activity"/>
    <property type="evidence" value="ECO:0007669"/>
    <property type="project" value="UniProtKB-KW"/>
</dbReference>
<dbReference type="RefSeq" id="WP_165300415.1">
    <property type="nucleotide sequence ID" value="NZ_JAAKZZ010000228.1"/>
</dbReference>
<feature type="domain" description="Methyltransferase FkbM" evidence="1">
    <location>
        <begin position="123"/>
        <end position="290"/>
    </location>
</feature>
<name>A0A6G4X1J6_9ACTN</name>